<dbReference type="InParanoid" id="G2YGE8"/>
<sequence length="75" mass="8770">MPWWMDSVPALLLGTVRSNSKREYPFDSRQTDRFNSIGNSEASSVPELQINVNGKRQWARAGKWTSLPWSWCRER</sequence>
<reference evidence="2" key="1">
    <citation type="journal article" date="2011" name="PLoS Genet.">
        <title>Genomic analysis of the necrotrophic fungal pathogens Sclerotinia sclerotiorum and Botrytis cinerea.</title>
        <authorList>
            <person name="Amselem J."/>
            <person name="Cuomo C.A."/>
            <person name="van Kan J.A."/>
            <person name="Viaud M."/>
            <person name="Benito E.P."/>
            <person name="Couloux A."/>
            <person name="Coutinho P.M."/>
            <person name="de Vries R.P."/>
            <person name="Dyer P.S."/>
            <person name="Fillinger S."/>
            <person name="Fournier E."/>
            <person name="Gout L."/>
            <person name="Hahn M."/>
            <person name="Kohn L."/>
            <person name="Lapalu N."/>
            <person name="Plummer K.M."/>
            <person name="Pradier J.M."/>
            <person name="Quevillon E."/>
            <person name="Sharon A."/>
            <person name="Simon A."/>
            <person name="ten Have A."/>
            <person name="Tudzynski B."/>
            <person name="Tudzynski P."/>
            <person name="Wincker P."/>
            <person name="Andrew M."/>
            <person name="Anthouard V."/>
            <person name="Beever R.E."/>
            <person name="Beffa R."/>
            <person name="Benoit I."/>
            <person name="Bouzid O."/>
            <person name="Brault B."/>
            <person name="Chen Z."/>
            <person name="Choquer M."/>
            <person name="Collemare J."/>
            <person name="Cotton P."/>
            <person name="Danchin E.G."/>
            <person name="Da Silva C."/>
            <person name="Gautier A."/>
            <person name="Giraud C."/>
            <person name="Giraud T."/>
            <person name="Gonzalez C."/>
            <person name="Grossetete S."/>
            <person name="Guldener U."/>
            <person name="Henrissat B."/>
            <person name="Howlett B.J."/>
            <person name="Kodira C."/>
            <person name="Kretschmer M."/>
            <person name="Lappartient A."/>
            <person name="Leroch M."/>
            <person name="Levis C."/>
            <person name="Mauceli E."/>
            <person name="Neuveglise C."/>
            <person name="Oeser B."/>
            <person name="Pearson M."/>
            <person name="Poulain J."/>
            <person name="Poussereau N."/>
            <person name="Quesneville H."/>
            <person name="Rascle C."/>
            <person name="Schumacher J."/>
            <person name="Segurens B."/>
            <person name="Sexton A."/>
            <person name="Silva E."/>
            <person name="Sirven C."/>
            <person name="Soanes D.M."/>
            <person name="Talbot N.J."/>
            <person name="Templeton M."/>
            <person name="Yandava C."/>
            <person name="Yarden O."/>
            <person name="Zeng Q."/>
            <person name="Rollins J.A."/>
            <person name="Lebrun M.H."/>
            <person name="Dickman M."/>
        </authorList>
    </citation>
    <scope>NUCLEOTIDE SEQUENCE [LARGE SCALE GENOMIC DNA]</scope>
    <source>
        <strain evidence="2">T4</strain>
    </source>
</reference>
<gene>
    <name evidence="1" type="ORF">BofuT4_uP086250.1</name>
</gene>
<accession>G2YGE8</accession>
<protein>
    <submittedName>
        <fullName evidence="1">Uncharacterized protein</fullName>
    </submittedName>
</protein>
<evidence type="ECO:0000313" key="2">
    <source>
        <dbReference type="Proteomes" id="UP000008177"/>
    </source>
</evidence>
<dbReference type="HOGENOM" id="CLU_2670791_0_0_1"/>
<evidence type="ECO:0000313" key="1">
    <source>
        <dbReference type="EMBL" id="CCD50846.1"/>
    </source>
</evidence>
<organism evidence="1 2">
    <name type="scientific">Botryotinia fuckeliana (strain T4)</name>
    <name type="common">Noble rot fungus</name>
    <name type="synonym">Botrytis cinerea</name>
    <dbReference type="NCBI Taxonomy" id="999810"/>
    <lineage>
        <taxon>Eukaryota</taxon>
        <taxon>Fungi</taxon>
        <taxon>Dikarya</taxon>
        <taxon>Ascomycota</taxon>
        <taxon>Pezizomycotina</taxon>
        <taxon>Leotiomycetes</taxon>
        <taxon>Helotiales</taxon>
        <taxon>Sclerotiniaceae</taxon>
        <taxon>Botrytis</taxon>
    </lineage>
</organism>
<dbReference type="EMBL" id="FQ790330">
    <property type="protein sequence ID" value="CCD50846.1"/>
    <property type="molecule type" value="Genomic_DNA"/>
</dbReference>
<dbReference type="AlphaFoldDB" id="G2YGE8"/>
<proteinExistence type="predicted"/>
<dbReference type="Proteomes" id="UP000008177">
    <property type="component" value="Unplaced contigs"/>
</dbReference>
<name>G2YGE8_BOTF4</name>